<dbReference type="EMBL" id="VKKU01000002">
    <property type="protein sequence ID" value="TSB02395.1"/>
    <property type="molecule type" value="Genomic_DNA"/>
</dbReference>
<dbReference type="RefSeq" id="WP_143777613.1">
    <property type="nucleotide sequence ID" value="NZ_VKKU01000002.1"/>
</dbReference>
<accession>A0A553WCI3</accession>
<proteinExistence type="predicted"/>
<comment type="caution">
    <text evidence="1">The sequence shown here is derived from an EMBL/GenBank/DDBJ whole genome shotgun (WGS) entry which is preliminary data.</text>
</comment>
<name>A0A553WCI3_9SPHN</name>
<evidence type="ECO:0000313" key="1">
    <source>
        <dbReference type="EMBL" id="TSB02395.1"/>
    </source>
</evidence>
<organism evidence="1 2">
    <name type="scientific">Sphingorhabdus contaminans</name>
    <dbReference type="NCBI Taxonomy" id="1343899"/>
    <lineage>
        <taxon>Bacteria</taxon>
        <taxon>Pseudomonadati</taxon>
        <taxon>Pseudomonadota</taxon>
        <taxon>Alphaproteobacteria</taxon>
        <taxon>Sphingomonadales</taxon>
        <taxon>Sphingomonadaceae</taxon>
        <taxon>Sphingorhabdus</taxon>
    </lineage>
</organism>
<gene>
    <name evidence="1" type="ORF">FOM92_14970</name>
</gene>
<keyword evidence="2" id="KW-1185">Reference proteome</keyword>
<evidence type="ECO:0000313" key="2">
    <source>
        <dbReference type="Proteomes" id="UP000320160"/>
    </source>
</evidence>
<dbReference type="AlphaFoldDB" id="A0A553WCI3"/>
<sequence length="219" mass="23720">MSISLFAYHGQPELRQIVIDHISHLASQGFRSNTTKGSDHTNGFLEALADGSSDPAVAFQKTGFPYPLLQICESIFKGLPTKQAAAFAIELVQTAQIDADISDVAFHFLEWMIEDSLSTHGRSGLQFSAKDKGLVLAKLAQMQCDVSSAAIIKKLTRQAKRHDLPIPTSDEKFVLDALHLVLGGSSAGSAVDWIADLAPDPEAKYALFARKLIELVKTA</sequence>
<protein>
    <submittedName>
        <fullName evidence="1">Uncharacterized protein</fullName>
    </submittedName>
</protein>
<reference evidence="1 2" key="1">
    <citation type="submission" date="2019-07" db="EMBL/GenBank/DDBJ databases">
        <authorList>
            <person name="Park M."/>
        </authorList>
    </citation>
    <scope>NUCLEOTIDE SEQUENCE [LARGE SCALE GENOMIC DNA]</scope>
    <source>
        <strain evidence="1 2">KCTC32445</strain>
    </source>
</reference>
<dbReference type="OrthoDB" id="7336537at2"/>
<dbReference type="Proteomes" id="UP000320160">
    <property type="component" value="Unassembled WGS sequence"/>
</dbReference>